<organism evidence="3">
    <name type="scientific">marine sediment metagenome</name>
    <dbReference type="NCBI Taxonomy" id="412755"/>
    <lineage>
        <taxon>unclassified sequences</taxon>
        <taxon>metagenomes</taxon>
        <taxon>ecological metagenomes</taxon>
    </lineage>
</organism>
<dbReference type="InterPro" id="IPR050123">
    <property type="entry name" value="Prok_molybdopt-oxidoreductase"/>
</dbReference>
<keyword evidence="1" id="KW-0560">Oxidoreductase</keyword>
<feature type="domain" description="Molybdopterin oxidoreductase" evidence="2">
    <location>
        <begin position="22"/>
        <end position="203"/>
    </location>
</feature>
<dbReference type="Gene3D" id="3.40.228.10">
    <property type="entry name" value="Dimethylsulfoxide Reductase, domain 2"/>
    <property type="match status" value="1"/>
</dbReference>
<evidence type="ECO:0000259" key="2">
    <source>
        <dbReference type="Pfam" id="PF00384"/>
    </source>
</evidence>
<proteinExistence type="predicted"/>
<dbReference type="Pfam" id="PF00384">
    <property type="entry name" value="Molybdopterin"/>
    <property type="match status" value="1"/>
</dbReference>
<evidence type="ECO:0000256" key="1">
    <source>
        <dbReference type="ARBA" id="ARBA00023002"/>
    </source>
</evidence>
<dbReference type="InterPro" id="IPR006656">
    <property type="entry name" value="Mopterin_OxRdtase"/>
</dbReference>
<dbReference type="AlphaFoldDB" id="X0ULM7"/>
<dbReference type="PANTHER" id="PTHR43105:SF14">
    <property type="entry name" value="FORMATE DEHYDROGENASE H"/>
    <property type="match status" value="1"/>
</dbReference>
<dbReference type="PANTHER" id="PTHR43105">
    <property type="entry name" value="RESPIRATORY NITRATE REDUCTASE"/>
    <property type="match status" value="1"/>
</dbReference>
<dbReference type="GO" id="GO:0022904">
    <property type="term" value="P:respiratory electron transport chain"/>
    <property type="evidence" value="ECO:0007669"/>
    <property type="project" value="TreeGrafter"/>
</dbReference>
<dbReference type="SUPFAM" id="SSF53706">
    <property type="entry name" value="Formate dehydrogenase/DMSO reductase, domains 1-3"/>
    <property type="match status" value="1"/>
</dbReference>
<dbReference type="GO" id="GO:0016020">
    <property type="term" value="C:membrane"/>
    <property type="evidence" value="ECO:0007669"/>
    <property type="project" value="TreeGrafter"/>
</dbReference>
<dbReference type="EMBL" id="BARS01028983">
    <property type="protein sequence ID" value="GAG00192.1"/>
    <property type="molecule type" value="Genomic_DNA"/>
</dbReference>
<accession>X0ULM7</accession>
<dbReference type="Gene3D" id="3.40.50.740">
    <property type="match status" value="1"/>
</dbReference>
<gene>
    <name evidence="3" type="ORF">S01H1_45363</name>
</gene>
<feature type="non-terminal residue" evidence="3">
    <location>
        <position position="1"/>
    </location>
</feature>
<sequence length="212" mass="23216">PSEGVAGMDKNDLKRLLLHLTGAENGVIILGQGVIQPHPDYDLVEELLELLQMINERQEKGRISLLLMGGHFNMAGFDHVALSAYGRSGSLAFKNNQLVKTKETLVSKIEKEDFDSSIIVGTDPISHLPHSLSSKMARKPLILIDNHKTATSHIAEVVLPTALTGIESAGLAYRLDQIPIELSKIVNPPNNLPSDEELLNQLHELLNQGRAE</sequence>
<dbReference type="GO" id="GO:0003954">
    <property type="term" value="F:NADH dehydrogenase activity"/>
    <property type="evidence" value="ECO:0007669"/>
    <property type="project" value="TreeGrafter"/>
</dbReference>
<name>X0ULM7_9ZZZZ</name>
<evidence type="ECO:0000313" key="3">
    <source>
        <dbReference type="EMBL" id="GAG00192.1"/>
    </source>
</evidence>
<protein>
    <recommendedName>
        <fullName evidence="2">Molybdopterin oxidoreductase domain-containing protein</fullName>
    </recommendedName>
</protein>
<comment type="caution">
    <text evidence="3">The sequence shown here is derived from an EMBL/GenBank/DDBJ whole genome shotgun (WGS) entry which is preliminary data.</text>
</comment>
<reference evidence="3" key="1">
    <citation type="journal article" date="2014" name="Front. Microbiol.">
        <title>High frequency of phylogenetically diverse reductive dehalogenase-homologous genes in deep subseafloor sedimentary metagenomes.</title>
        <authorList>
            <person name="Kawai M."/>
            <person name="Futagami T."/>
            <person name="Toyoda A."/>
            <person name="Takaki Y."/>
            <person name="Nishi S."/>
            <person name="Hori S."/>
            <person name="Arai W."/>
            <person name="Tsubouchi T."/>
            <person name="Morono Y."/>
            <person name="Uchiyama I."/>
            <person name="Ito T."/>
            <person name="Fujiyama A."/>
            <person name="Inagaki F."/>
            <person name="Takami H."/>
        </authorList>
    </citation>
    <scope>NUCLEOTIDE SEQUENCE</scope>
    <source>
        <strain evidence="3">Expedition CK06-06</strain>
    </source>
</reference>